<gene>
    <name evidence="1" type="ORF">HPB48_022069</name>
</gene>
<dbReference type="EMBL" id="JABSTR010000002">
    <property type="protein sequence ID" value="KAH9364604.1"/>
    <property type="molecule type" value="Genomic_DNA"/>
</dbReference>
<dbReference type="AlphaFoldDB" id="A0A9J6FR89"/>
<sequence length="123" mass="14114">MKVNIAVELFREAPPAIRYLIKLKMLHPEAKATAWFFYLVTKWYTLMSSRLPIVALSHFDRAKHQEAVATLQLACATFTRMNVGATAHWKPSQAGLFVSTTVVLRLSEELLPRREYLYGYKIA</sequence>
<evidence type="ECO:0000313" key="2">
    <source>
        <dbReference type="Proteomes" id="UP000821853"/>
    </source>
</evidence>
<keyword evidence="2" id="KW-1185">Reference proteome</keyword>
<proteinExistence type="predicted"/>
<reference evidence="1 2" key="1">
    <citation type="journal article" date="2020" name="Cell">
        <title>Large-Scale Comparative Analyses of Tick Genomes Elucidate Their Genetic Diversity and Vector Capacities.</title>
        <authorList>
            <consortium name="Tick Genome and Microbiome Consortium (TIGMIC)"/>
            <person name="Jia N."/>
            <person name="Wang J."/>
            <person name="Shi W."/>
            <person name="Du L."/>
            <person name="Sun Y."/>
            <person name="Zhan W."/>
            <person name="Jiang J.F."/>
            <person name="Wang Q."/>
            <person name="Zhang B."/>
            <person name="Ji P."/>
            <person name="Bell-Sakyi L."/>
            <person name="Cui X.M."/>
            <person name="Yuan T.T."/>
            <person name="Jiang B.G."/>
            <person name="Yang W.F."/>
            <person name="Lam T.T."/>
            <person name="Chang Q.C."/>
            <person name="Ding S.J."/>
            <person name="Wang X.J."/>
            <person name="Zhu J.G."/>
            <person name="Ruan X.D."/>
            <person name="Zhao L."/>
            <person name="Wei J.T."/>
            <person name="Ye R.Z."/>
            <person name="Que T.C."/>
            <person name="Du C.H."/>
            <person name="Zhou Y.H."/>
            <person name="Cheng J.X."/>
            <person name="Dai P.F."/>
            <person name="Guo W.B."/>
            <person name="Han X.H."/>
            <person name="Huang E.J."/>
            <person name="Li L.F."/>
            <person name="Wei W."/>
            <person name="Gao Y.C."/>
            <person name="Liu J.Z."/>
            <person name="Shao H.Z."/>
            <person name="Wang X."/>
            <person name="Wang C.C."/>
            <person name="Yang T.C."/>
            <person name="Huo Q.B."/>
            <person name="Li W."/>
            <person name="Chen H.Y."/>
            <person name="Chen S.E."/>
            <person name="Zhou L.G."/>
            <person name="Ni X.B."/>
            <person name="Tian J.H."/>
            <person name="Sheng Y."/>
            <person name="Liu T."/>
            <person name="Pan Y.S."/>
            <person name="Xia L.Y."/>
            <person name="Li J."/>
            <person name="Zhao F."/>
            <person name="Cao W.C."/>
        </authorList>
    </citation>
    <scope>NUCLEOTIDE SEQUENCE [LARGE SCALE GENOMIC DNA]</scope>
    <source>
        <strain evidence="1">HaeL-2018</strain>
    </source>
</reference>
<dbReference type="VEuPathDB" id="VectorBase:HLOH_048529"/>
<accession>A0A9J6FR89</accession>
<dbReference type="Proteomes" id="UP000821853">
    <property type="component" value="Chromosome 10"/>
</dbReference>
<organism evidence="1 2">
    <name type="scientific">Haemaphysalis longicornis</name>
    <name type="common">Bush tick</name>
    <dbReference type="NCBI Taxonomy" id="44386"/>
    <lineage>
        <taxon>Eukaryota</taxon>
        <taxon>Metazoa</taxon>
        <taxon>Ecdysozoa</taxon>
        <taxon>Arthropoda</taxon>
        <taxon>Chelicerata</taxon>
        <taxon>Arachnida</taxon>
        <taxon>Acari</taxon>
        <taxon>Parasitiformes</taxon>
        <taxon>Ixodida</taxon>
        <taxon>Ixodoidea</taxon>
        <taxon>Ixodidae</taxon>
        <taxon>Haemaphysalinae</taxon>
        <taxon>Haemaphysalis</taxon>
    </lineage>
</organism>
<protein>
    <submittedName>
        <fullName evidence="1">Uncharacterized protein</fullName>
    </submittedName>
</protein>
<comment type="caution">
    <text evidence="1">The sequence shown here is derived from an EMBL/GenBank/DDBJ whole genome shotgun (WGS) entry which is preliminary data.</text>
</comment>
<evidence type="ECO:0000313" key="1">
    <source>
        <dbReference type="EMBL" id="KAH9364604.1"/>
    </source>
</evidence>
<dbReference type="OrthoDB" id="6505335at2759"/>
<name>A0A9J6FR89_HAELO</name>